<dbReference type="PANTHER" id="PTHR31569:SF4">
    <property type="entry name" value="SWIM-TYPE DOMAIN-CONTAINING PROTEIN"/>
    <property type="match status" value="1"/>
</dbReference>
<reference evidence="2 3" key="1">
    <citation type="journal article" date="2017" name="Genome Biol. Evol.">
        <title>Phytophthora megakarya and P. palmivora, closely related causal agents of cacao black pod rot, underwent increases in genome sizes and gene numbers by different mechanisms.</title>
        <authorList>
            <person name="Ali S.S."/>
            <person name="Shao J."/>
            <person name="Lary D.J."/>
            <person name="Kronmiller B."/>
            <person name="Shen D."/>
            <person name="Strem M.D."/>
            <person name="Amoako-Attah I."/>
            <person name="Akrofi A.Y."/>
            <person name="Begoude B.A."/>
            <person name="Ten Hoopen G.M."/>
            <person name="Coulibaly K."/>
            <person name="Kebe B.I."/>
            <person name="Melnick R.L."/>
            <person name="Guiltinan M.J."/>
            <person name="Tyler B.M."/>
            <person name="Meinhardt L.W."/>
            <person name="Bailey B.A."/>
        </authorList>
    </citation>
    <scope>NUCLEOTIDE SEQUENCE [LARGE SCALE GENOMIC DNA]</scope>
    <source>
        <strain evidence="3">sbr112.9</strain>
    </source>
</reference>
<dbReference type="PANTHER" id="PTHR31569">
    <property type="entry name" value="SWIM-TYPE DOMAIN-CONTAINING PROTEIN"/>
    <property type="match status" value="1"/>
</dbReference>
<dbReference type="EMBL" id="NCKW01003481">
    <property type="protein sequence ID" value="POM76283.1"/>
    <property type="molecule type" value="Genomic_DNA"/>
</dbReference>
<protein>
    <submittedName>
        <fullName evidence="2">ABC Superfamily</fullName>
    </submittedName>
</protein>
<accession>A0A2P4YEQ8</accession>
<organism evidence="2 3">
    <name type="scientific">Phytophthora palmivora</name>
    <dbReference type="NCBI Taxonomy" id="4796"/>
    <lineage>
        <taxon>Eukaryota</taxon>
        <taxon>Sar</taxon>
        <taxon>Stramenopiles</taxon>
        <taxon>Oomycota</taxon>
        <taxon>Peronosporomycetes</taxon>
        <taxon>Peronosporales</taxon>
        <taxon>Peronosporaceae</taxon>
        <taxon>Phytophthora</taxon>
    </lineage>
</organism>
<keyword evidence="3" id="KW-1185">Reference proteome</keyword>
<name>A0A2P4YEQ8_9STRA</name>
<evidence type="ECO:0000259" key="1">
    <source>
        <dbReference type="Pfam" id="PF21056"/>
    </source>
</evidence>
<comment type="caution">
    <text evidence="2">The sequence shown here is derived from an EMBL/GenBank/DDBJ whole genome shotgun (WGS) entry which is preliminary data.</text>
</comment>
<evidence type="ECO:0000313" key="2">
    <source>
        <dbReference type="EMBL" id="POM76283.1"/>
    </source>
</evidence>
<dbReference type="AlphaFoldDB" id="A0A2P4YEQ8"/>
<dbReference type="Pfam" id="PF21056">
    <property type="entry name" value="ZSWIM1-3_RNaseH-like"/>
    <property type="match status" value="1"/>
</dbReference>
<dbReference type="InterPro" id="IPR052579">
    <property type="entry name" value="Zinc_finger_SWIM"/>
</dbReference>
<gene>
    <name evidence="2" type="ORF">PHPALM_6493</name>
</gene>
<proteinExistence type="predicted"/>
<sequence length="113" mass="13362">MQYLRKKTGKNVTLRDVHNMVTKLKEKRRGKATTEERLEVVLREVCESRGNRATVFVDDNKTAQTIILQTRQMRRWFKAFPEVLLIDATHNTNESRYKLFSFMVNDVYGHVSE</sequence>
<feature type="domain" description="ZSWIM1/3 RNaseH-like" evidence="1">
    <location>
        <begin position="44"/>
        <end position="110"/>
    </location>
</feature>
<evidence type="ECO:0000313" key="3">
    <source>
        <dbReference type="Proteomes" id="UP000237271"/>
    </source>
</evidence>
<dbReference type="OrthoDB" id="123859at2759"/>
<dbReference type="InterPro" id="IPR048324">
    <property type="entry name" value="ZSWIM1-3_RNaseH-like"/>
</dbReference>
<dbReference type="Proteomes" id="UP000237271">
    <property type="component" value="Unassembled WGS sequence"/>
</dbReference>